<dbReference type="Pfam" id="PF15309">
    <property type="entry name" value="ALMS_motif"/>
    <property type="match status" value="1"/>
</dbReference>
<dbReference type="OMA" id="HEYWVTH"/>
<evidence type="ECO:0000256" key="1">
    <source>
        <dbReference type="ARBA" id="ARBA00004300"/>
    </source>
</evidence>
<evidence type="ECO:0000256" key="2">
    <source>
        <dbReference type="ARBA" id="ARBA00022490"/>
    </source>
</evidence>
<comment type="subcellular location">
    <subcellularLocation>
        <location evidence="1">Cytoplasm</location>
        <location evidence="1">Cytoskeleton</location>
        <location evidence="1">Microtubule organizing center</location>
        <location evidence="1">Centrosome</location>
    </subcellularLocation>
</comment>
<evidence type="ECO:0000259" key="4">
    <source>
        <dbReference type="Pfam" id="PF15309"/>
    </source>
</evidence>
<dbReference type="Pfam" id="PF17730">
    <property type="entry name" value="Centro_C10orf90"/>
    <property type="match status" value="1"/>
</dbReference>
<keyword evidence="3" id="KW-0206">Cytoskeleton</keyword>
<keyword evidence="7" id="KW-1185">Reference proteome</keyword>
<dbReference type="InterPro" id="IPR041179">
    <property type="entry name" value="C10orf90_N"/>
</dbReference>
<proteinExistence type="predicted"/>
<dbReference type="PANTHER" id="PTHR21553:SF24">
    <property type="entry name" value="(E2-INDEPENDENT) E3 UBIQUITIN-CONJUGATING ENZYME FATS"/>
    <property type="match status" value="1"/>
</dbReference>
<feature type="domain" description="Centrosomal protein C10orf90 N-terminal" evidence="5">
    <location>
        <begin position="5"/>
        <end position="434"/>
    </location>
</feature>
<sequence>MISSMLISEMIDEDKSKENVSAFPMQSVINQSDAYHMNQSLANHSSVNINTAFILLPRRLGIQISSDDNKVQPDSYSKEEKECHNQKKGFASITITARRVIPPCKNKMQGNVSSSSCLKCQGSKLLTNIVSPSNVTGLDQLYGPLHVQGCCQNPNATEKRVSKPCPQLCKGKSYGITSPENRENRLVPPGNNLNKEAQISFTSSVHLSISQQCPNTIYYVDKSLLVPVDQPQTKNQKIHRSVVSFNINCSSPTLTPDGVDGLANGKLITDVLKTKLPEDSKTPLKAIWNAYLKENNWVKKQTLETDSLGTEYLWKGTSPSETLSVVDSPQGLDNLSSHFASPPLLIDTQAFSGSSRKQCTRNTYHETIPASFLQQPSKKVFMVEGRISSKDKHRPKNTSEAKESQAQCFPKPAKCISDCGCIFSVLKCNLTKTVNGKLEALEVHKPHFISRSQERMKKLEHMVQMRKAQQGDASGKKPEAVLSHKLSSSSITSKKKQFTVPHPLSDNLFKPKERYISEKEMHMRSKRIYNNLPEVRKKQEEKQKRVILQSNRMRVEVFKKVMILQ</sequence>
<name>A0A8D2J8U4_VARKO</name>
<dbReference type="GO" id="GO:0008017">
    <property type="term" value="F:microtubule binding"/>
    <property type="evidence" value="ECO:0007669"/>
    <property type="project" value="TreeGrafter"/>
</dbReference>
<dbReference type="GO" id="GO:0005829">
    <property type="term" value="C:cytosol"/>
    <property type="evidence" value="ECO:0007669"/>
    <property type="project" value="TreeGrafter"/>
</dbReference>
<keyword evidence="2" id="KW-0963">Cytoplasm</keyword>
<feature type="domain" description="ALMS motif" evidence="4">
    <location>
        <begin position="439"/>
        <end position="560"/>
    </location>
</feature>
<dbReference type="Ensembl" id="ENSVKKT00000012267.1">
    <property type="protein sequence ID" value="ENSVKKP00000011983.1"/>
    <property type="gene ID" value="ENSVKKG00000008337.1"/>
</dbReference>
<dbReference type="Proteomes" id="UP000694545">
    <property type="component" value="Unplaced"/>
</dbReference>
<dbReference type="AlphaFoldDB" id="A0A8D2J8U4"/>
<dbReference type="GO" id="GO:0005813">
    <property type="term" value="C:centrosome"/>
    <property type="evidence" value="ECO:0007669"/>
    <property type="project" value="UniProtKB-SubCell"/>
</dbReference>
<dbReference type="PANTHER" id="PTHR21553">
    <property type="entry name" value="ALMS1-RELATED"/>
    <property type="match status" value="1"/>
</dbReference>
<protein>
    <submittedName>
        <fullName evidence="6">Chromosome 10 open reading frame 90</fullName>
    </submittedName>
</protein>
<dbReference type="GO" id="GO:0046599">
    <property type="term" value="P:regulation of centriole replication"/>
    <property type="evidence" value="ECO:0007669"/>
    <property type="project" value="TreeGrafter"/>
</dbReference>
<dbReference type="GO" id="GO:0005814">
    <property type="term" value="C:centriole"/>
    <property type="evidence" value="ECO:0007669"/>
    <property type="project" value="TreeGrafter"/>
</dbReference>
<reference evidence="6" key="2">
    <citation type="submission" date="2025-09" db="UniProtKB">
        <authorList>
            <consortium name="Ensembl"/>
        </authorList>
    </citation>
    <scope>IDENTIFICATION</scope>
</reference>
<organism evidence="6 7">
    <name type="scientific">Varanus komodoensis</name>
    <name type="common">Komodo dragon</name>
    <dbReference type="NCBI Taxonomy" id="61221"/>
    <lineage>
        <taxon>Eukaryota</taxon>
        <taxon>Metazoa</taxon>
        <taxon>Chordata</taxon>
        <taxon>Craniata</taxon>
        <taxon>Vertebrata</taxon>
        <taxon>Euteleostomi</taxon>
        <taxon>Lepidosauria</taxon>
        <taxon>Squamata</taxon>
        <taxon>Bifurcata</taxon>
        <taxon>Unidentata</taxon>
        <taxon>Episquamata</taxon>
        <taxon>Toxicofera</taxon>
        <taxon>Anguimorpha</taxon>
        <taxon>Paleoanguimorpha</taxon>
        <taxon>Varanoidea</taxon>
        <taxon>Varanidae</taxon>
        <taxon>Varanus</taxon>
    </lineage>
</organism>
<evidence type="ECO:0000313" key="6">
    <source>
        <dbReference type="Ensembl" id="ENSVKKP00000011983.1"/>
    </source>
</evidence>
<evidence type="ECO:0000259" key="5">
    <source>
        <dbReference type="Pfam" id="PF17730"/>
    </source>
</evidence>
<dbReference type="InterPro" id="IPR029299">
    <property type="entry name" value="ALMS_motif"/>
</dbReference>
<evidence type="ECO:0000256" key="3">
    <source>
        <dbReference type="ARBA" id="ARBA00023212"/>
    </source>
</evidence>
<evidence type="ECO:0000313" key="7">
    <source>
        <dbReference type="Proteomes" id="UP000694545"/>
    </source>
</evidence>
<accession>A0A8D2J8U4</accession>
<reference evidence="6" key="1">
    <citation type="submission" date="2025-08" db="UniProtKB">
        <authorList>
            <consortium name="Ensembl"/>
        </authorList>
    </citation>
    <scope>IDENTIFICATION</scope>
</reference>